<evidence type="ECO:0000256" key="2">
    <source>
        <dbReference type="PIRSR" id="PIRSR000097-2"/>
    </source>
</evidence>
<keyword evidence="6" id="KW-1185">Reference proteome</keyword>
<dbReference type="GO" id="GO:0016491">
    <property type="term" value="F:oxidoreductase activity"/>
    <property type="evidence" value="ECO:0007669"/>
    <property type="project" value="InterPro"/>
</dbReference>
<dbReference type="InterPro" id="IPR023210">
    <property type="entry name" value="NADP_OxRdtase_dom"/>
</dbReference>
<name>A0AAD7U9E9_9STRA</name>
<evidence type="ECO:0000313" key="6">
    <source>
        <dbReference type="Proteomes" id="UP001230188"/>
    </source>
</evidence>
<evidence type="ECO:0000256" key="1">
    <source>
        <dbReference type="PIRSR" id="PIRSR000097-1"/>
    </source>
</evidence>
<accession>A0AAD7U9E9</accession>
<dbReference type="EMBL" id="JAQMWT010000488">
    <property type="protein sequence ID" value="KAJ8600650.1"/>
    <property type="molecule type" value="Genomic_DNA"/>
</dbReference>
<comment type="caution">
    <text evidence="5">The sequence shown here is derived from an EMBL/GenBank/DDBJ whole genome shotgun (WGS) entry which is preliminary data.</text>
</comment>
<proteinExistence type="predicted"/>
<evidence type="ECO:0000259" key="4">
    <source>
        <dbReference type="Pfam" id="PF00248"/>
    </source>
</evidence>
<gene>
    <name evidence="5" type="ORF">CTAYLR_006930</name>
</gene>
<evidence type="ECO:0000256" key="3">
    <source>
        <dbReference type="PIRSR" id="PIRSR000097-3"/>
    </source>
</evidence>
<dbReference type="InterPro" id="IPR036812">
    <property type="entry name" value="NAD(P)_OxRdtase_dom_sf"/>
</dbReference>
<dbReference type="PROSITE" id="PS00798">
    <property type="entry name" value="ALDOKETO_REDUCTASE_1"/>
    <property type="match status" value="1"/>
</dbReference>
<organism evidence="5 6">
    <name type="scientific">Chrysophaeum taylorii</name>
    <dbReference type="NCBI Taxonomy" id="2483200"/>
    <lineage>
        <taxon>Eukaryota</taxon>
        <taxon>Sar</taxon>
        <taxon>Stramenopiles</taxon>
        <taxon>Ochrophyta</taxon>
        <taxon>Pelagophyceae</taxon>
        <taxon>Pelagomonadales</taxon>
        <taxon>Pelagomonadaceae</taxon>
        <taxon>Chrysophaeum</taxon>
    </lineage>
</organism>
<sequence length="341" mass="38244">MPMVGLGTWKSPPGVTCAAVRAGLEAGYRLIDAANDYNNEVEVGEALCDVPRSELFVQAKLWNTNHRPEHVRVDIEQTLKDLKLDYLDSYVIHWAQAAPSAGRASTRINGAYPAPAAANSMFPLDEDGYFCSDNESHFVDTWKAMEDLVDEGLAKTIGLSNFNKAQVSEILGICRHPVSVLQCECHPYLQQKDLIDFCRTRGIVFQAFSPLGSGDTNLAVEMSPSGTIPLRDPLVLKLAEKYEKDAAQIILRWQLQRGIAFVSKSANPARVRSNFDIFDWELEPDDMRAFDAINYGWRHLLWREVSHHPDYPFKDELPRDYELEKAPVASSSGTTNNNNNK</sequence>
<dbReference type="SUPFAM" id="SSF51430">
    <property type="entry name" value="NAD(P)-linked oxidoreductase"/>
    <property type="match status" value="1"/>
</dbReference>
<dbReference type="PRINTS" id="PR00069">
    <property type="entry name" value="ALDKETRDTASE"/>
</dbReference>
<feature type="active site" description="Proton donor" evidence="1">
    <location>
        <position position="37"/>
    </location>
</feature>
<dbReference type="Proteomes" id="UP001230188">
    <property type="component" value="Unassembled WGS sequence"/>
</dbReference>
<reference evidence="5" key="1">
    <citation type="submission" date="2023-01" db="EMBL/GenBank/DDBJ databases">
        <title>Metagenome sequencing of chrysophaentin producing Chrysophaeum taylorii.</title>
        <authorList>
            <person name="Davison J."/>
            <person name="Bewley C."/>
        </authorList>
    </citation>
    <scope>NUCLEOTIDE SEQUENCE</scope>
    <source>
        <strain evidence="5">NIES-1699</strain>
    </source>
</reference>
<feature type="domain" description="NADP-dependent oxidoreductase" evidence="4">
    <location>
        <begin position="5"/>
        <end position="294"/>
    </location>
</feature>
<evidence type="ECO:0000313" key="5">
    <source>
        <dbReference type="EMBL" id="KAJ8600650.1"/>
    </source>
</evidence>
<dbReference type="PROSITE" id="PS00062">
    <property type="entry name" value="ALDOKETO_REDUCTASE_2"/>
    <property type="match status" value="1"/>
</dbReference>
<protein>
    <recommendedName>
        <fullName evidence="4">NADP-dependent oxidoreductase domain-containing protein</fullName>
    </recommendedName>
</protein>
<dbReference type="InterPro" id="IPR018170">
    <property type="entry name" value="Aldo/ket_reductase_CS"/>
</dbReference>
<dbReference type="PANTHER" id="PTHR11732">
    <property type="entry name" value="ALDO/KETO REDUCTASE"/>
    <property type="match status" value="1"/>
</dbReference>
<dbReference type="AlphaFoldDB" id="A0AAD7U9E9"/>
<dbReference type="Gene3D" id="3.20.20.100">
    <property type="entry name" value="NADP-dependent oxidoreductase domain"/>
    <property type="match status" value="1"/>
</dbReference>
<feature type="site" description="Lowers pKa of active site Tyr" evidence="3">
    <location>
        <position position="60"/>
    </location>
</feature>
<feature type="binding site" evidence="2">
    <location>
        <position position="93"/>
    </location>
    <ligand>
        <name>substrate</name>
    </ligand>
</feature>
<dbReference type="Pfam" id="PF00248">
    <property type="entry name" value="Aldo_ket_red"/>
    <property type="match status" value="1"/>
</dbReference>
<dbReference type="PIRSF" id="PIRSF000097">
    <property type="entry name" value="AKR"/>
    <property type="match status" value="1"/>
</dbReference>
<dbReference type="InterPro" id="IPR020471">
    <property type="entry name" value="AKR"/>
</dbReference>